<proteinExistence type="predicted"/>
<keyword evidence="1" id="KW-0472">Membrane</keyword>
<accession>A0A166LLN3</accession>
<organism evidence="2 3">
    <name type="scientific">Athelia psychrophila</name>
    <dbReference type="NCBI Taxonomy" id="1759441"/>
    <lineage>
        <taxon>Eukaryota</taxon>
        <taxon>Fungi</taxon>
        <taxon>Dikarya</taxon>
        <taxon>Basidiomycota</taxon>
        <taxon>Agaricomycotina</taxon>
        <taxon>Agaricomycetes</taxon>
        <taxon>Agaricomycetidae</taxon>
        <taxon>Atheliales</taxon>
        <taxon>Atheliaceae</taxon>
        <taxon>Athelia</taxon>
    </lineage>
</organism>
<sequence length="226" mass="24711">MAQNLLPIRILFHSAFVLVYLPTILLAFLLDGDWTGLVSLSAIAGLGIFATLDILAIHRKVNQMAFLSINIFVAVCLPGCLWPMIVGDIMGIVDILGGRYVTYLAGDIGFPLELTATVTLLGLSTFYVLYIAITAVIDKVGGNSFWPRYPDQPALSSSGPRRKVFLGPRRTATERAVVTDHCASYIFQRSVFRKHAFEPTGWAVLRGIIAVYCCVVLGSIERSQTS</sequence>
<feature type="transmembrane region" description="Helical" evidence="1">
    <location>
        <begin position="114"/>
        <end position="137"/>
    </location>
</feature>
<feature type="transmembrane region" description="Helical" evidence="1">
    <location>
        <begin position="36"/>
        <end position="57"/>
    </location>
</feature>
<dbReference type="EMBL" id="KV417535">
    <property type="protein sequence ID" value="KZP23093.1"/>
    <property type="molecule type" value="Genomic_DNA"/>
</dbReference>
<reference evidence="2 3" key="1">
    <citation type="journal article" date="2016" name="Mol. Biol. Evol.">
        <title>Comparative Genomics of Early-Diverging Mushroom-Forming Fungi Provides Insights into the Origins of Lignocellulose Decay Capabilities.</title>
        <authorList>
            <person name="Nagy L.G."/>
            <person name="Riley R."/>
            <person name="Tritt A."/>
            <person name="Adam C."/>
            <person name="Daum C."/>
            <person name="Floudas D."/>
            <person name="Sun H."/>
            <person name="Yadav J.S."/>
            <person name="Pangilinan J."/>
            <person name="Larsson K.H."/>
            <person name="Matsuura K."/>
            <person name="Barry K."/>
            <person name="Labutti K."/>
            <person name="Kuo R."/>
            <person name="Ohm R.A."/>
            <person name="Bhattacharya S.S."/>
            <person name="Shirouzu T."/>
            <person name="Yoshinaga Y."/>
            <person name="Martin F.M."/>
            <person name="Grigoriev I.V."/>
            <person name="Hibbett D.S."/>
        </authorList>
    </citation>
    <scope>NUCLEOTIDE SEQUENCE [LARGE SCALE GENOMIC DNA]</scope>
    <source>
        <strain evidence="2 3">CBS 109695</strain>
    </source>
</reference>
<gene>
    <name evidence="2" type="ORF">FIBSPDRAFT_952409</name>
</gene>
<keyword evidence="3" id="KW-1185">Reference proteome</keyword>
<keyword evidence="1" id="KW-1133">Transmembrane helix</keyword>
<feature type="transmembrane region" description="Helical" evidence="1">
    <location>
        <begin position="12"/>
        <end position="30"/>
    </location>
</feature>
<evidence type="ECO:0000313" key="2">
    <source>
        <dbReference type="EMBL" id="KZP23093.1"/>
    </source>
</evidence>
<evidence type="ECO:0000313" key="3">
    <source>
        <dbReference type="Proteomes" id="UP000076532"/>
    </source>
</evidence>
<feature type="transmembrane region" description="Helical" evidence="1">
    <location>
        <begin position="203"/>
        <end position="220"/>
    </location>
</feature>
<evidence type="ECO:0000256" key="1">
    <source>
        <dbReference type="SAM" id="Phobius"/>
    </source>
</evidence>
<dbReference type="AlphaFoldDB" id="A0A166LLN3"/>
<protein>
    <submittedName>
        <fullName evidence="2">Uncharacterized protein</fullName>
    </submittedName>
</protein>
<name>A0A166LLN3_9AGAM</name>
<dbReference type="Proteomes" id="UP000076532">
    <property type="component" value="Unassembled WGS sequence"/>
</dbReference>
<keyword evidence="1" id="KW-0812">Transmembrane</keyword>
<feature type="transmembrane region" description="Helical" evidence="1">
    <location>
        <begin position="64"/>
        <end position="85"/>
    </location>
</feature>